<evidence type="ECO:0000256" key="5">
    <source>
        <dbReference type="ARBA" id="ARBA00022734"/>
    </source>
</evidence>
<dbReference type="Gene3D" id="2.60.120.260">
    <property type="entry name" value="Galactose-binding domain-like"/>
    <property type="match status" value="4"/>
</dbReference>
<keyword evidence="5" id="KW-0430">Lectin</keyword>
<keyword evidence="6" id="KW-0106">Calcium</keyword>
<proteinExistence type="inferred from homology"/>
<dbReference type="InterPro" id="IPR051941">
    <property type="entry name" value="BG_Antigen-Binding_Lectin"/>
</dbReference>
<dbReference type="AlphaFoldDB" id="A0ABD0JVR2"/>
<evidence type="ECO:0000256" key="1">
    <source>
        <dbReference type="ARBA" id="ARBA00002219"/>
    </source>
</evidence>
<dbReference type="GO" id="GO:0001868">
    <property type="term" value="P:regulation of complement activation, lectin pathway"/>
    <property type="evidence" value="ECO:0007669"/>
    <property type="project" value="UniProtKB-ARBA"/>
</dbReference>
<evidence type="ECO:0000256" key="4">
    <source>
        <dbReference type="ARBA" id="ARBA00022723"/>
    </source>
</evidence>
<dbReference type="GO" id="GO:0046872">
    <property type="term" value="F:metal ion binding"/>
    <property type="evidence" value="ECO:0007669"/>
    <property type="project" value="UniProtKB-KW"/>
</dbReference>
<organism evidence="9 10">
    <name type="scientific">Batillaria attramentaria</name>
    <dbReference type="NCBI Taxonomy" id="370345"/>
    <lineage>
        <taxon>Eukaryota</taxon>
        <taxon>Metazoa</taxon>
        <taxon>Spiralia</taxon>
        <taxon>Lophotrochozoa</taxon>
        <taxon>Mollusca</taxon>
        <taxon>Gastropoda</taxon>
        <taxon>Caenogastropoda</taxon>
        <taxon>Sorbeoconcha</taxon>
        <taxon>Cerithioidea</taxon>
        <taxon>Batillariidae</taxon>
        <taxon>Batillaria</taxon>
    </lineage>
</organism>
<comment type="subunit">
    <text evidence="3">Homotrimer.</text>
</comment>
<keyword evidence="4" id="KW-0479">Metal-binding</keyword>
<dbReference type="GO" id="GO:0042806">
    <property type="term" value="F:fucose binding"/>
    <property type="evidence" value="ECO:0007669"/>
    <property type="project" value="UniProtKB-ARBA"/>
</dbReference>
<dbReference type="InterPro" id="IPR008979">
    <property type="entry name" value="Galactose-bd-like_sf"/>
</dbReference>
<evidence type="ECO:0000256" key="7">
    <source>
        <dbReference type="ARBA" id="ARBA00023157"/>
    </source>
</evidence>
<comment type="caution">
    <text evidence="9">The sequence shown here is derived from an EMBL/GenBank/DDBJ whole genome shotgun (WGS) entry which is preliminary data.</text>
</comment>
<dbReference type="SMART" id="SM00607">
    <property type="entry name" value="FTP"/>
    <property type="match status" value="1"/>
</dbReference>
<evidence type="ECO:0000313" key="9">
    <source>
        <dbReference type="EMBL" id="KAK7478814.1"/>
    </source>
</evidence>
<comment type="function">
    <text evidence="1">Acts as a defensive agent. Recognizes blood group fucosylated oligosaccharides including A, B, H and Lewis B-type antigens. Does not recognize Lewis A antigen and has low affinity for monovalent haptens.</text>
</comment>
<accession>A0ABD0JVR2</accession>
<dbReference type="EMBL" id="JACVVK020000316">
    <property type="protein sequence ID" value="KAK7478814.1"/>
    <property type="molecule type" value="Genomic_DNA"/>
</dbReference>
<feature type="non-terminal residue" evidence="9">
    <location>
        <position position="380"/>
    </location>
</feature>
<dbReference type="PANTHER" id="PTHR45713">
    <property type="entry name" value="FTP DOMAIN-CONTAINING PROTEIN"/>
    <property type="match status" value="1"/>
</dbReference>
<comment type="similarity">
    <text evidence="2">Belongs to the fucolectin family.</text>
</comment>
<keyword evidence="7" id="KW-1015">Disulfide bond</keyword>
<reference evidence="9 10" key="1">
    <citation type="journal article" date="2023" name="Sci. Data">
        <title>Genome assembly of the Korean intertidal mud-creeper Batillaria attramentaria.</title>
        <authorList>
            <person name="Patra A.K."/>
            <person name="Ho P.T."/>
            <person name="Jun S."/>
            <person name="Lee S.J."/>
            <person name="Kim Y."/>
            <person name="Won Y.J."/>
        </authorList>
    </citation>
    <scope>NUCLEOTIDE SEQUENCE [LARGE SCALE GENOMIC DNA]</scope>
    <source>
        <strain evidence="9">Wonlab-2016</strain>
    </source>
</reference>
<gene>
    <name evidence="9" type="ORF">BaRGS_00029913</name>
</gene>
<name>A0ABD0JVR2_9CAEN</name>
<feature type="non-terminal residue" evidence="9">
    <location>
        <position position="1"/>
    </location>
</feature>
<dbReference type="PANTHER" id="PTHR45713:SF6">
    <property type="entry name" value="F5_8 TYPE C DOMAIN-CONTAINING PROTEIN"/>
    <property type="match status" value="1"/>
</dbReference>
<evidence type="ECO:0000256" key="2">
    <source>
        <dbReference type="ARBA" id="ARBA00010147"/>
    </source>
</evidence>
<dbReference type="SUPFAM" id="SSF49785">
    <property type="entry name" value="Galactose-binding domain-like"/>
    <property type="match status" value="2"/>
</dbReference>
<dbReference type="GO" id="GO:0010185">
    <property type="term" value="P:regulation of cellular defense response"/>
    <property type="evidence" value="ECO:0007669"/>
    <property type="project" value="UniProtKB-ARBA"/>
</dbReference>
<keyword evidence="10" id="KW-1185">Reference proteome</keyword>
<evidence type="ECO:0000259" key="8">
    <source>
        <dbReference type="SMART" id="SM00607"/>
    </source>
</evidence>
<evidence type="ECO:0000256" key="6">
    <source>
        <dbReference type="ARBA" id="ARBA00022837"/>
    </source>
</evidence>
<protein>
    <recommendedName>
        <fullName evidence="8">Fucolectin tachylectin-4 pentraxin-1 domain-containing protein</fullName>
    </recommendedName>
</protein>
<evidence type="ECO:0000313" key="10">
    <source>
        <dbReference type="Proteomes" id="UP001519460"/>
    </source>
</evidence>
<sequence>DRMADLIVDIYTEHPRRVGSSVGTPCLTYTGPMAAGVTERLDCSQPVSGRYVFITKGSGSGMIQLCEVEVLVPFADTEEFSDYTVEVFYEDPTTTTSARGSFCYYYKGPMTLGGTGRWDCIYPVYGRYVRISKGSQNLRLCEVQILVPEDTVPPPYLRNVALNKATQASSEDSVNNPPHLASSDLAVDGKRLPDVAQMSCFLSEDGDMAPYWVVDLEQTYVIHALDITNRGMCCADRLASFAIEVFTQDPVAVPAATAVLCHTQTASVPEAASLRFKCERPITGRYVRIKKNGEHLNLCEVEVLVSYGDLTNVALNKPTSSSSNQKSEWGSDKAVDGQTDFNTDSCFVAADADTAPFWFVDLQVPHLVYGVTIANRDPCC</sequence>
<dbReference type="InterPro" id="IPR006585">
    <property type="entry name" value="FTP1"/>
</dbReference>
<feature type="domain" description="Fucolectin tachylectin-4 pentraxin-1" evidence="8">
    <location>
        <begin position="157"/>
        <end position="312"/>
    </location>
</feature>
<dbReference type="Proteomes" id="UP001519460">
    <property type="component" value="Unassembled WGS sequence"/>
</dbReference>
<dbReference type="Pfam" id="PF22633">
    <property type="entry name" value="F5_F8_type_C_2"/>
    <property type="match status" value="1"/>
</dbReference>
<evidence type="ECO:0000256" key="3">
    <source>
        <dbReference type="ARBA" id="ARBA00011233"/>
    </source>
</evidence>